<dbReference type="Proteomes" id="UP000626109">
    <property type="component" value="Unassembled WGS sequence"/>
</dbReference>
<accession>A0A813KBS7</accession>
<evidence type="ECO:0000256" key="3">
    <source>
        <dbReference type="ARBA" id="ARBA00022801"/>
    </source>
</evidence>
<proteinExistence type="inferred from homology"/>
<dbReference type="InterPro" id="IPR051601">
    <property type="entry name" value="Serine_prot/Carboxylest_S33"/>
</dbReference>
<comment type="similarity">
    <text evidence="1">Belongs to the peptidase S33 family.</text>
</comment>
<dbReference type="PANTHER" id="PTHR43248">
    <property type="entry name" value="2-SUCCINYL-6-HYDROXY-2,4-CYCLOHEXADIENE-1-CARBOXYLATE SYNTHASE"/>
    <property type="match status" value="1"/>
</dbReference>
<name>A0A813KBS7_POLGL</name>
<organism evidence="5 6">
    <name type="scientific">Polarella glacialis</name>
    <name type="common">Dinoflagellate</name>
    <dbReference type="NCBI Taxonomy" id="89957"/>
    <lineage>
        <taxon>Eukaryota</taxon>
        <taxon>Sar</taxon>
        <taxon>Alveolata</taxon>
        <taxon>Dinophyceae</taxon>
        <taxon>Suessiales</taxon>
        <taxon>Suessiaceae</taxon>
        <taxon>Polarella</taxon>
    </lineage>
</organism>
<dbReference type="AlphaFoldDB" id="A0A813KBS7"/>
<evidence type="ECO:0000256" key="4">
    <source>
        <dbReference type="SAM" id="SignalP"/>
    </source>
</evidence>
<reference evidence="5" key="1">
    <citation type="submission" date="2021-02" db="EMBL/GenBank/DDBJ databases">
        <authorList>
            <person name="Dougan E. K."/>
            <person name="Rhodes N."/>
            <person name="Thang M."/>
            <person name="Chan C."/>
        </authorList>
    </citation>
    <scope>NUCLEOTIDE SEQUENCE</scope>
</reference>
<evidence type="ECO:0000256" key="1">
    <source>
        <dbReference type="ARBA" id="ARBA00010088"/>
    </source>
</evidence>
<feature type="chain" id="PRO_5032768469" description="Prolyl aminopeptidase" evidence="4">
    <location>
        <begin position="20"/>
        <end position="674"/>
    </location>
</feature>
<dbReference type="PANTHER" id="PTHR43248:SF29">
    <property type="entry name" value="TRIPEPTIDYL AMINOPEPTIDASE"/>
    <property type="match status" value="1"/>
</dbReference>
<keyword evidence="2 4" id="KW-0732">Signal</keyword>
<sequence>MAGAVCVLLLASLAGLALGSSSTAADPTRWHVREHPFLTAVLRDCKADLGRFCSADVPDIYADFYASVACLDRSKGELSAACKDTCFGGSVVSPNELIFQTFATIPQMVDNREQELIFGFVNAPLQYESVGRTAIFRTVFVIRKALTQPALKGLLFVHSGGPAPAIWTAGWNGYFSLADRRYISENFDLVSVDQRGMGLSALEPLFPEWFYSRFTKLSPDEFLSLVKATSKMSGILAGQSEKLPPDMKQWDAPCRDLSLSEPEWLMPKDWANLDEVTTFLNLKATNTAKCSALFEKDDGQGGTYNLLQYMGTSALIHDMEWLRMALGSPPITLYGLSYGTRVTAAYSSAFPAAVERAGVTGVMCPEPDLQKYAVTAAANSAQILGFLQGQCVSAGEVCTKNPFAPGESNEEGYFFEGDINDAIDEAFLRSRSGGQWYVERCGVPLTTTALTFIMQGFLTTLSSPVEGVQEKTWPWGFAALPTAIFAVLQYPCAWAKKLTELLSHSAWADDSALSVFGLIPNLDMTGKWALNEVAAFITKHAADDTFTPALNMFTYYAIASYGWPQLPMPIGFSNPDVKTLIANALYDERTGMNCAQQYKLHFPRSTLVVSLSGGHCVDPTKGPEASAMLTDFLLYNGTTPTDNIQAGRPTAISWTEGATRLKDILCDPQKLLDC</sequence>
<keyword evidence="3" id="KW-0378">Hydrolase</keyword>
<evidence type="ECO:0008006" key="7">
    <source>
        <dbReference type="Google" id="ProtNLM"/>
    </source>
</evidence>
<gene>
    <name evidence="5" type="ORF">PGLA2088_LOCUS29666</name>
</gene>
<dbReference type="GO" id="GO:0016787">
    <property type="term" value="F:hydrolase activity"/>
    <property type="evidence" value="ECO:0007669"/>
    <property type="project" value="UniProtKB-KW"/>
</dbReference>
<dbReference type="SUPFAM" id="SSF53474">
    <property type="entry name" value="alpha/beta-Hydrolases"/>
    <property type="match status" value="1"/>
</dbReference>
<protein>
    <recommendedName>
        <fullName evidence="7">Prolyl aminopeptidase</fullName>
    </recommendedName>
</protein>
<feature type="non-terminal residue" evidence="5">
    <location>
        <position position="674"/>
    </location>
</feature>
<evidence type="ECO:0000313" key="5">
    <source>
        <dbReference type="EMBL" id="CAE8696067.1"/>
    </source>
</evidence>
<dbReference type="Gene3D" id="3.40.50.1820">
    <property type="entry name" value="alpha/beta hydrolase"/>
    <property type="match status" value="1"/>
</dbReference>
<dbReference type="InterPro" id="IPR029058">
    <property type="entry name" value="AB_hydrolase_fold"/>
</dbReference>
<comment type="caution">
    <text evidence="5">The sequence shown here is derived from an EMBL/GenBank/DDBJ whole genome shotgun (WGS) entry which is preliminary data.</text>
</comment>
<evidence type="ECO:0000313" key="6">
    <source>
        <dbReference type="Proteomes" id="UP000626109"/>
    </source>
</evidence>
<dbReference type="EMBL" id="CAJNNW010028431">
    <property type="protein sequence ID" value="CAE8696067.1"/>
    <property type="molecule type" value="Genomic_DNA"/>
</dbReference>
<evidence type="ECO:0000256" key="2">
    <source>
        <dbReference type="ARBA" id="ARBA00022729"/>
    </source>
</evidence>
<feature type="signal peptide" evidence="4">
    <location>
        <begin position="1"/>
        <end position="19"/>
    </location>
</feature>